<dbReference type="AlphaFoldDB" id="U9UDL7"/>
<dbReference type="EMBL" id="KI280882">
    <property type="protein sequence ID" value="ESA16653.1"/>
    <property type="molecule type" value="Genomic_DNA"/>
</dbReference>
<protein>
    <submittedName>
        <fullName evidence="1">Uncharacterized protein</fullName>
    </submittedName>
</protein>
<dbReference type="HOGENOM" id="CLU_1687651_0_0_1"/>
<name>U9UDL7_RHIID</name>
<evidence type="ECO:0000313" key="1">
    <source>
        <dbReference type="EMBL" id="ESA16653.1"/>
    </source>
</evidence>
<organism evidence="1">
    <name type="scientific">Rhizophagus irregularis (strain DAOM 181602 / DAOM 197198 / MUCL 43194)</name>
    <name type="common">Arbuscular mycorrhizal fungus</name>
    <name type="synonym">Glomus intraradices</name>
    <dbReference type="NCBI Taxonomy" id="747089"/>
    <lineage>
        <taxon>Eukaryota</taxon>
        <taxon>Fungi</taxon>
        <taxon>Fungi incertae sedis</taxon>
        <taxon>Mucoromycota</taxon>
        <taxon>Glomeromycotina</taxon>
        <taxon>Glomeromycetes</taxon>
        <taxon>Glomerales</taxon>
        <taxon>Glomeraceae</taxon>
        <taxon>Rhizophagus</taxon>
    </lineage>
</organism>
<sequence length="184" mass="21548">MEHIPILVALISSHTVKDNMIKFIPDSVSRSDLFQMVSNDSHIIYLIVHNMVHQELYNLIHSYVGKHLTCKNVLFQFIQSLIQKLYAHIWKLHNDKFHKWEITRGITKKKKRQYRQHRRISDPSTHDTNRYSLLRSLDARTVNTQNGSPSRLPSQRSIDIDFSLYSFYSLSLNVCSVRNNASPA</sequence>
<gene>
    <name evidence="1" type="ORF">GLOINDRAFT_2448</name>
</gene>
<proteinExistence type="predicted"/>
<reference evidence="1" key="1">
    <citation type="submission" date="2013-07" db="EMBL/GenBank/DDBJ databases">
        <title>The genome of an arbuscular mycorrhizal fungus provides insights into the evolution of the oldest plant symbiosis.</title>
        <authorList>
            <consortium name="DOE Joint Genome Institute"/>
            <person name="Tisserant E."/>
            <person name="Malbreil M."/>
            <person name="Kuo A."/>
            <person name="Kohler A."/>
            <person name="Symeonidi A."/>
            <person name="Balestrini R."/>
            <person name="Charron P."/>
            <person name="Duensing N."/>
            <person name="Frei-dit-Frey N."/>
            <person name="Gianinazzi-Pearson V."/>
            <person name="Gilbert B."/>
            <person name="Handa Y."/>
            <person name="Hijri M."/>
            <person name="Kaul R."/>
            <person name="Kawaguchi M."/>
            <person name="Krajinski F."/>
            <person name="Lammers P."/>
            <person name="Lapierre D."/>
            <person name="Masclaux F.G."/>
            <person name="Murat C."/>
            <person name="Morin E."/>
            <person name="Ndikumana S."/>
            <person name="Pagni M."/>
            <person name="Petitpierre D."/>
            <person name="Requena N."/>
            <person name="Rosikiewicz P."/>
            <person name="Riley R."/>
            <person name="Saito K."/>
            <person name="San Clemente H."/>
            <person name="Shapiro H."/>
            <person name="van Tuinen D."/>
            <person name="Becard G."/>
            <person name="Bonfante P."/>
            <person name="Paszkowski U."/>
            <person name="Shachar-Hill Y."/>
            <person name="Young J.P."/>
            <person name="Sanders I.R."/>
            <person name="Henrissat B."/>
            <person name="Rensing S.A."/>
            <person name="Grigoriev I.V."/>
            <person name="Corradi N."/>
            <person name="Roux C."/>
            <person name="Martin F."/>
        </authorList>
    </citation>
    <scope>NUCLEOTIDE SEQUENCE</scope>
    <source>
        <strain evidence="1">DAOM 197198</strain>
    </source>
</reference>
<accession>U9UDL7</accession>